<evidence type="ECO:0000313" key="2">
    <source>
        <dbReference type="EMBL" id="RNA11154.1"/>
    </source>
</evidence>
<sequence>MKNSWPLSPSQWSFVNTLKESEAADLKVFSKDRAPSPSKENKTVNSESKGAVLKAAKAKAQKSKTNVSGQLSSMSRPASSAFDITKPHWTLKWVSDASSSDNIEIKKDTDRIEEIKALKKAWESHEMGRSVKAMASRHRFLRENLVKADGGAVTDEELDKLNEDQENQGQNSANKNDKAKKSDEKAQRGKKNTKIEIKIENLPPSDGEHAVNDEVLTNTPPAPPKPKIVLPPIDIDPFIRDSYYELKVKDDNFEKEQAQMRKIEFDKFSSFKEQMNKFREEERKYRFQQKIKQIEECEVLQSKLDAARMEIMEPREAFRQIFLEAERKRLEEMANQEAVLASQQKVDTKKKGSA</sequence>
<dbReference type="AlphaFoldDB" id="A0A3M7QJ35"/>
<name>A0A3M7QJ35_BRAPC</name>
<keyword evidence="3" id="KW-1185">Reference proteome</keyword>
<feature type="compositionally biased region" description="Basic and acidic residues" evidence="1">
    <location>
        <begin position="175"/>
        <end position="198"/>
    </location>
</feature>
<dbReference type="PANTHER" id="PTHR46298:SF1">
    <property type="entry name" value="ANDROGLOBIN"/>
    <property type="match status" value="1"/>
</dbReference>
<feature type="non-terminal residue" evidence="2">
    <location>
        <position position="354"/>
    </location>
</feature>
<reference evidence="2 3" key="1">
    <citation type="journal article" date="2018" name="Sci. Rep.">
        <title>Genomic signatures of local adaptation to the degree of environmental predictability in rotifers.</title>
        <authorList>
            <person name="Franch-Gras L."/>
            <person name="Hahn C."/>
            <person name="Garcia-Roger E.M."/>
            <person name="Carmona M.J."/>
            <person name="Serra M."/>
            <person name="Gomez A."/>
        </authorList>
    </citation>
    <scope>NUCLEOTIDE SEQUENCE [LARGE SCALE GENOMIC DNA]</scope>
    <source>
        <strain evidence="2">HYR1</strain>
    </source>
</reference>
<gene>
    <name evidence="2" type="ORF">BpHYR1_027737</name>
</gene>
<evidence type="ECO:0000313" key="3">
    <source>
        <dbReference type="Proteomes" id="UP000276133"/>
    </source>
</evidence>
<dbReference type="InterPro" id="IPR053033">
    <property type="entry name" value="Androglobin-like"/>
</dbReference>
<protein>
    <submittedName>
        <fullName evidence="2">Androglobin-like isoform X13</fullName>
    </submittedName>
</protein>
<dbReference type="Proteomes" id="UP000276133">
    <property type="component" value="Unassembled WGS sequence"/>
</dbReference>
<comment type="caution">
    <text evidence="2">The sequence shown here is derived from an EMBL/GenBank/DDBJ whole genome shotgun (WGS) entry which is preliminary data.</text>
</comment>
<organism evidence="2 3">
    <name type="scientific">Brachionus plicatilis</name>
    <name type="common">Marine rotifer</name>
    <name type="synonym">Brachionus muelleri</name>
    <dbReference type="NCBI Taxonomy" id="10195"/>
    <lineage>
        <taxon>Eukaryota</taxon>
        <taxon>Metazoa</taxon>
        <taxon>Spiralia</taxon>
        <taxon>Gnathifera</taxon>
        <taxon>Rotifera</taxon>
        <taxon>Eurotatoria</taxon>
        <taxon>Monogononta</taxon>
        <taxon>Pseudotrocha</taxon>
        <taxon>Ploima</taxon>
        <taxon>Brachionidae</taxon>
        <taxon>Brachionus</taxon>
    </lineage>
</organism>
<dbReference type="OrthoDB" id="9374162at2759"/>
<dbReference type="STRING" id="10195.A0A3M7QJ35"/>
<feature type="compositionally biased region" description="Basic and acidic residues" evidence="1">
    <location>
        <begin position="28"/>
        <end position="42"/>
    </location>
</feature>
<evidence type="ECO:0000256" key="1">
    <source>
        <dbReference type="SAM" id="MobiDB-lite"/>
    </source>
</evidence>
<feature type="region of interest" description="Disordered" evidence="1">
    <location>
        <begin position="28"/>
        <end position="78"/>
    </location>
</feature>
<proteinExistence type="predicted"/>
<accession>A0A3M7QJ35</accession>
<feature type="region of interest" description="Disordered" evidence="1">
    <location>
        <begin position="163"/>
        <end position="198"/>
    </location>
</feature>
<dbReference type="PANTHER" id="PTHR46298">
    <property type="entry name" value="ANDROGLOBIN"/>
    <property type="match status" value="1"/>
</dbReference>
<feature type="compositionally biased region" description="Polar residues" evidence="1">
    <location>
        <begin position="65"/>
        <end position="78"/>
    </location>
</feature>
<dbReference type="EMBL" id="REGN01006036">
    <property type="protein sequence ID" value="RNA11154.1"/>
    <property type="molecule type" value="Genomic_DNA"/>
</dbReference>